<evidence type="ECO:0000256" key="3">
    <source>
        <dbReference type="ARBA" id="ARBA00022606"/>
    </source>
</evidence>
<dbReference type="Gene3D" id="1.20.1070.10">
    <property type="entry name" value="Rhodopsin 7-helix transmembrane proteins"/>
    <property type="match status" value="1"/>
</dbReference>
<dbReference type="GO" id="GO:0016020">
    <property type="term" value="C:membrane"/>
    <property type="evidence" value="ECO:0007669"/>
    <property type="project" value="UniProtKB-SubCell"/>
</dbReference>
<evidence type="ECO:0000256" key="9">
    <source>
        <dbReference type="ARBA" id="ARBA00023136"/>
    </source>
</evidence>
<evidence type="ECO:0000313" key="16">
    <source>
        <dbReference type="Ensembl" id="ENSCMIP00000024412.1"/>
    </source>
</evidence>
<keyword evidence="9 14" id="KW-0472">Membrane</keyword>
<dbReference type="Pfam" id="PF00001">
    <property type="entry name" value="7tm_1"/>
    <property type="match status" value="1"/>
</dbReference>
<feature type="transmembrane region" description="Helical" evidence="14">
    <location>
        <begin position="104"/>
        <end position="125"/>
    </location>
</feature>
<evidence type="ECO:0000256" key="10">
    <source>
        <dbReference type="ARBA" id="ARBA00023157"/>
    </source>
</evidence>
<reference evidence="17" key="3">
    <citation type="journal article" date="2014" name="Nature">
        <title>Elephant shark genome provides unique insights into gnathostome evolution.</title>
        <authorList>
            <consortium name="International Elephant Shark Genome Sequencing Consortium"/>
            <person name="Venkatesh B."/>
            <person name="Lee A.P."/>
            <person name="Ravi V."/>
            <person name="Maurya A.K."/>
            <person name="Lian M.M."/>
            <person name="Swann J.B."/>
            <person name="Ohta Y."/>
            <person name="Flajnik M.F."/>
            <person name="Sutoh Y."/>
            <person name="Kasahara M."/>
            <person name="Hoon S."/>
            <person name="Gangu V."/>
            <person name="Roy S.W."/>
            <person name="Irimia M."/>
            <person name="Korzh V."/>
            <person name="Kondrychyn I."/>
            <person name="Lim Z.W."/>
            <person name="Tay B.H."/>
            <person name="Tohari S."/>
            <person name="Kong K.W."/>
            <person name="Ho S."/>
            <person name="Lorente-Galdos B."/>
            <person name="Quilez J."/>
            <person name="Marques-Bonet T."/>
            <person name="Raney B.J."/>
            <person name="Ingham P.W."/>
            <person name="Tay A."/>
            <person name="Hillier L.W."/>
            <person name="Minx P."/>
            <person name="Boehm T."/>
            <person name="Wilson R.K."/>
            <person name="Brenner S."/>
            <person name="Warren W.C."/>
        </authorList>
    </citation>
    <scope>NUCLEOTIDE SEQUENCE [LARGE SCALE GENOMIC DNA]</scope>
</reference>
<dbReference type="GO" id="GO:0007602">
    <property type="term" value="P:phototransduction"/>
    <property type="evidence" value="ECO:0007669"/>
    <property type="project" value="UniProtKB-KW"/>
</dbReference>
<dbReference type="Proteomes" id="UP000314986">
    <property type="component" value="Unassembled WGS sequence"/>
</dbReference>
<accession>A0A4W3I6L3</accession>
<evidence type="ECO:0000256" key="8">
    <source>
        <dbReference type="ARBA" id="ARBA00023040"/>
    </source>
</evidence>
<keyword evidence="2 14" id="KW-0600">Photoreceptor protein</keyword>
<dbReference type="InterPro" id="IPR002962">
    <property type="entry name" value="Peropsin"/>
</dbReference>
<dbReference type="PANTHER" id="PTHR24240">
    <property type="entry name" value="OPSIN"/>
    <property type="match status" value="1"/>
</dbReference>
<keyword evidence="4 14" id="KW-0812">Transmembrane</keyword>
<dbReference type="PROSITE" id="PS00238">
    <property type="entry name" value="OPSIN"/>
    <property type="match status" value="1"/>
</dbReference>
<evidence type="ECO:0000256" key="13">
    <source>
        <dbReference type="ARBA" id="ARBA00023224"/>
    </source>
</evidence>
<dbReference type="GO" id="GO:0004930">
    <property type="term" value="F:G protein-coupled receptor activity"/>
    <property type="evidence" value="ECO:0007669"/>
    <property type="project" value="UniProtKB-KW"/>
</dbReference>
<dbReference type="Ensembl" id="ENSCMIT00000024819.1">
    <property type="protein sequence ID" value="ENSCMIP00000024412.1"/>
    <property type="gene ID" value="ENSCMIG00000010826.1"/>
</dbReference>
<evidence type="ECO:0000256" key="11">
    <source>
        <dbReference type="ARBA" id="ARBA00023170"/>
    </source>
</evidence>
<keyword evidence="6 14" id="KW-1133">Transmembrane helix</keyword>
<dbReference type="GeneTree" id="ENSGT01150000286935"/>
<dbReference type="AlphaFoldDB" id="A0A4W3I6L3"/>
<dbReference type="InterPro" id="IPR000276">
    <property type="entry name" value="GPCR_Rhodpsn"/>
</dbReference>
<evidence type="ECO:0000256" key="14">
    <source>
        <dbReference type="RuleBase" id="RU004951"/>
    </source>
</evidence>
<dbReference type="SUPFAM" id="SSF81321">
    <property type="entry name" value="Family A G protein-coupled receptor-like"/>
    <property type="match status" value="1"/>
</dbReference>
<evidence type="ECO:0000313" key="17">
    <source>
        <dbReference type="Proteomes" id="UP000314986"/>
    </source>
</evidence>
<keyword evidence="17" id="KW-1185">Reference proteome</keyword>
<keyword evidence="11 14" id="KW-0675">Receptor</keyword>
<evidence type="ECO:0000256" key="5">
    <source>
        <dbReference type="ARBA" id="ARBA00022925"/>
    </source>
</evidence>
<evidence type="ECO:0000256" key="1">
    <source>
        <dbReference type="ARBA" id="ARBA00004141"/>
    </source>
</evidence>
<evidence type="ECO:0000256" key="2">
    <source>
        <dbReference type="ARBA" id="ARBA00022543"/>
    </source>
</evidence>
<dbReference type="PRINTS" id="PR01244">
    <property type="entry name" value="PEROPSIN"/>
</dbReference>
<dbReference type="InterPro" id="IPR050125">
    <property type="entry name" value="GPCR_opsins"/>
</dbReference>
<keyword evidence="5 14" id="KW-0681">Retinal protein</keyword>
<dbReference type="PRINTS" id="PR00238">
    <property type="entry name" value="OPSIN"/>
</dbReference>
<dbReference type="InterPro" id="IPR027430">
    <property type="entry name" value="Retinal_BS"/>
</dbReference>
<keyword evidence="8 14" id="KW-0297">G-protein coupled receptor</keyword>
<evidence type="ECO:0000256" key="7">
    <source>
        <dbReference type="ARBA" id="ARBA00022991"/>
    </source>
</evidence>
<dbReference type="GO" id="GO:0009881">
    <property type="term" value="F:photoreceptor activity"/>
    <property type="evidence" value="ECO:0007669"/>
    <property type="project" value="UniProtKB-KW"/>
</dbReference>
<feature type="transmembrane region" description="Helical" evidence="14">
    <location>
        <begin position="32"/>
        <end position="55"/>
    </location>
</feature>
<keyword evidence="10" id="KW-1015">Disulfide bond</keyword>
<feature type="transmembrane region" description="Helical" evidence="14">
    <location>
        <begin position="191"/>
        <end position="217"/>
    </location>
</feature>
<feature type="transmembrane region" description="Helical" evidence="14">
    <location>
        <begin position="145"/>
        <end position="165"/>
    </location>
</feature>
<keyword evidence="3 14" id="KW-0716">Sensory transduction</keyword>
<dbReference type="FunFam" id="1.20.1070.10:FF:000197">
    <property type="entry name" value="Teleost multiple tissue opsin 2b"/>
    <property type="match status" value="1"/>
</dbReference>
<evidence type="ECO:0000259" key="15">
    <source>
        <dbReference type="PROSITE" id="PS50262"/>
    </source>
</evidence>
<feature type="transmembrane region" description="Helical" evidence="14">
    <location>
        <begin position="67"/>
        <end position="92"/>
    </location>
</feature>
<feature type="domain" description="G-protein coupled receptors family 1 profile" evidence="15">
    <location>
        <begin position="46"/>
        <end position="294"/>
    </location>
</feature>
<dbReference type="GO" id="GO:0007601">
    <property type="term" value="P:visual perception"/>
    <property type="evidence" value="ECO:0007669"/>
    <property type="project" value="InterPro"/>
</dbReference>
<feature type="transmembrane region" description="Helical" evidence="14">
    <location>
        <begin position="238"/>
        <end position="256"/>
    </location>
</feature>
<dbReference type="OMA" id="YCGCISL"/>
<dbReference type="PRINTS" id="PR00237">
    <property type="entry name" value="GPCRRHODOPSN"/>
</dbReference>
<comment type="subcellular location">
    <subcellularLocation>
        <location evidence="1 14">Membrane</location>
        <topology evidence="1 14">Multi-pass membrane protein</topology>
    </subcellularLocation>
</comment>
<evidence type="ECO:0000256" key="12">
    <source>
        <dbReference type="ARBA" id="ARBA00023180"/>
    </source>
</evidence>
<reference evidence="17" key="1">
    <citation type="journal article" date="2006" name="Science">
        <title>Ancient noncoding elements conserved in the human genome.</title>
        <authorList>
            <person name="Venkatesh B."/>
            <person name="Kirkness E.F."/>
            <person name="Loh Y.H."/>
            <person name="Halpern A.L."/>
            <person name="Lee A.P."/>
            <person name="Johnson J."/>
            <person name="Dandona N."/>
            <person name="Viswanathan L.D."/>
            <person name="Tay A."/>
            <person name="Venter J.C."/>
            <person name="Strausberg R.L."/>
            <person name="Brenner S."/>
        </authorList>
    </citation>
    <scope>NUCLEOTIDE SEQUENCE [LARGE SCALE GENOMIC DNA]</scope>
</reference>
<reference evidence="16" key="5">
    <citation type="submission" date="2025-09" db="UniProtKB">
        <authorList>
            <consortium name="Ensembl"/>
        </authorList>
    </citation>
    <scope>IDENTIFICATION</scope>
</reference>
<dbReference type="InParanoid" id="A0A4W3I6L3"/>
<evidence type="ECO:0000256" key="6">
    <source>
        <dbReference type="ARBA" id="ARBA00022989"/>
    </source>
</evidence>
<keyword evidence="13 14" id="KW-0807">Transducer</keyword>
<reference evidence="16" key="4">
    <citation type="submission" date="2025-08" db="UniProtKB">
        <authorList>
            <consortium name="Ensembl"/>
        </authorList>
    </citation>
    <scope>IDENTIFICATION</scope>
</reference>
<organism evidence="16 17">
    <name type="scientific">Callorhinchus milii</name>
    <name type="common">Ghost shark</name>
    <dbReference type="NCBI Taxonomy" id="7868"/>
    <lineage>
        <taxon>Eukaryota</taxon>
        <taxon>Metazoa</taxon>
        <taxon>Chordata</taxon>
        <taxon>Craniata</taxon>
        <taxon>Vertebrata</taxon>
        <taxon>Chondrichthyes</taxon>
        <taxon>Holocephali</taxon>
        <taxon>Chimaeriformes</taxon>
        <taxon>Callorhinchidae</taxon>
        <taxon>Callorhinchus</taxon>
    </lineage>
</organism>
<name>A0A4W3I6L3_CALMI</name>
<comment type="caution">
    <text evidence="14">Lacks conserved residue(s) required for the propagation of feature annotation.</text>
</comment>
<keyword evidence="12" id="KW-0325">Glycoprotein</keyword>
<dbReference type="PROSITE" id="PS50262">
    <property type="entry name" value="G_PROTEIN_RECEP_F1_2"/>
    <property type="match status" value="1"/>
</dbReference>
<dbReference type="InterPro" id="IPR001760">
    <property type="entry name" value="Opsin"/>
</dbReference>
<dbReference type="InterPro" id="IPR017452">
    <property type="entry name" value="GPCR_Rhodpsn_7TM"/>
</dbReference>
<sequence>IVVRLANISTTLNASDHAPNLAGLSQSGHTTVAVFLGIILVLGCVNNLLVLLLFVCFKEIRTPLNMILLNISLSDLSVCVFGTPFSFAASIYRRWLIGHKGCKWYGFANSLFGIVSLISLSLLSYERYATVLKSTKADSTNYKKAWVYIAFSWFYSLVWTLPPLFGWSKYGPEGYGTTCSVIWHLRSPNNASYIICLFLFCLILPVLLMAYCYGRIIQAIRGVGKINQMTAQTREHRILLMVISMVTFYLLCWLPYGTVALIGTFGNADLITPTCSVIPSILAKSSTVINPVIYEYQVIRFQKGLIFAQLVLQKIYKECKHRNQVTQPKQSLLMFILHMSFHLLPIPSHTLLFPSHSKSNKSIEIYCKC</sequence>
<proteinExistence type="inferred from homology"/>
<keyword evidence="7 14" id="KW-0157">Chromophore</keyword>
<dbReference type="PROSITE" id="PS00237">
    <property type="entry name" value="G_PROTEIN_RECEP_F1_1"/>
    <property type="match status" value="1"/>
</dbReference>
<reference evidence="17" key="2">
    <citation type="journal article" date="2007" name="PLoS Biol.">
        <title>Survey sequencing and comparative analysis of the elephant shark (Callorhinchus milii) genome.</title>
        <authorList>
            <person name="Venkatesh B."/>
            <person name="Kirkness E.F."/>
            <person name="Loh Y.H."/>
            <person name="Halpern A.L."/>
            <person name="Lee A.P."/>
            <person name="Johnson J."/>
            <person name="Dandona N."/>
            <person name="Viswanathan L.D."/>
            <person name="Tay A."/>
            <person name="Venter J.C."/>
            <person name="Strausberg R.L."/>
            <person name="Brenner S."/>
        </authorList>
    </citation>
    <scope>NUCLEOTIDE SEQUENCE [LARGE SCALE GENOMIC DNA]</scope>
</reference>
<evidence type="ECO:0000256" key="4">
    <source>
        <dbReference type="ARBA" id="ARBA00022692"/>
    </source>
</evidence>
<protein>
    <submittedName>
        <fullName evidence="16">Teleost multiple tissue opsin 3a</fullName>
    </submittedName>
</protein>
<comment type="similarity">
    <text evidence="14">Belongs to the G-protein coupled receptor 1 family. Opsin subfamily.</text>
</comment>